<dbReference type="GO" id="GO:0102067">
    <property type="term" value="F:geranylgeranyl diphosphate reductase activity"/>
    <property type="evidence" value="ECO:0007669"/>
    <property type="project" value="UniProtKB-EC"/>
</dbReference>
<dbReference type="GO" id="GO:0015995">
    <property type="term" value="P:chlorophyll biosynthetic process"/>
    <property type="evidence" value="ECO:0007669"/>
    <property type="project" value="UniProtKB-KW"/>
</dbReference>
<dbReference type="NCBIfam" id="TIGR02032">
    <property type="entry name" value="GG-red-SF"/>
    <property type="match status" value="1"/>
</dbReference>
<protein>
    <recommendedName>
        <fullName evidence="10">Geranylgeranyl diphosphate reductase</fullName>
        <ecNumber evidence="2">1.3.1.83</ecNumber>
    </recommendedName>
    <alternativeName>
        <fullName evidence="8">Geranylgeranyl reductase</fullName>
    </alternativeName>
</protein>
<comment type="similarity">
    <text evidence="1">Belongs to the geranylgeranyl reductase family. ChlP subfamily.</text>
</comment>
<evidence type="ECO:0000259" key="11">
    <source>
        <dbReference type="Pfam" id="PF07992"/>
    </source>
</evidence>
<dbReference type="SUPFAM" id="SSF51905">
    <property type="entry name" value="FAD/NAD(P)-binding domain"/>
    <property type="match status" value="1"/>
</dbReference>
<dbReference type="EMBL" id="WNKS01000002">
    <property type="protein sequence ID" value="MTV29955.1"/>
    <property type="molecule type" value="Genomic_DNA"/>
</dbReference>
<evidence type="ECO:0000256" key="1">
    <source>
        <dbReference type="ARBA" id="ARBA00006632"/>
    </source>
</evidence>
<organism evidence="12 13">
    <name type="scientific">Rhodoblastus acidophilus</name>
    <name type="common">Rhodopseudomonas acidophila</name>
    <dbReference type="NCBI Taxonomy" id="1074"/>
    <lineage>
        <taxon>Bacteria</taxon>
        <taxon>Pseudomonadati</taxon>
        <taxon>Pseudomonadota</taxon>
        <taxon>Alphaproteobacteria</taxon>
        <taxon>Hyphomicrobiales</taxon>
        <taxon>Rhodoblastaceae</taxon>
        <taxon>Rhodoblastus</taxon>
    </lineage>
</organism>
<dbReference type="PANTHER" id="PTHR42685">
    <property type="entry name" value="GERANYLGERANYL DIPHOSPHATE REDUCTASE"/>
    <property type="match status" value="1"/>
</dbReference>
<dbReference type="EC" id="1.3.1.83" evidence="2"/>
<keyword evidence="6" id="KW-0149">Chlorophyll biosynthesis</keyword>
<gene>
    <name evidence="12" type="ORF">GJ654_02985</name>
</gene>
<dbReference type="InterPro" id="IPR023753">
    <property type="entry name" value="FAD/NAD-binding_dom"/>
</dbReference>
<dbReference type="RefSeq" id="WP_155444622.1">
    <property type="nucleotide sequence ID" value="NZ_JAOQNR010000002.1"/>
</dbReference>
<dbReference type="InterPro" id="IPR010253">
    <property type="entry name" value="BchP_ChlP_pln/prok"/>
</dbReference>
<evidence type="ECO:0000256" key="4">
    <source>
        <dbReference type="ARBA" id="ARBA00022857"/>
    </source>
</evidence>
<feature type="domain" description="FAD/NAD(P)-binding" evidence="11">
    <location>
        <begin position="7"/>
        <end position="168"/>
    </location>
</feature>
<name>A0A6N8DKA9_RHOAC</name>
<accession>A0A6N8DKA9</accession>
<dbReference type="PRINTS" id="PR00420">
    <property type="entry name" value="RNGMNOXGNASE"/>
</dbReference>
<dbReference type="Pfam" id="PF07992">
    <property type="entry name" value="Pyr_redox_2"/>
    <property type="match status" value="1"/>
</dbReference>
<dbReference type="InterPro" id="IPR036188">
    <property type="entry name" value="FAD/NAD-bd_sf"/>
</dbReference>
<dbReference type="InterPro" id="IPR011777">
    <property type="entry name" value="Geranylgeranyl_Rdtase_fam"/>
</dbReference>
<comment type="caution">
    <text evidence="12">The sequence shown here is derived from an EMBL/GenBank/DDBJ whole genome shotgun (WGS) entry which is preliminary data.</text>
</comment>
<comment type="catalytic activity">
    <reaction evidence="9">
        <text>phytyl diphosphate + 3 NADP(+) = geranylgeranyl diphosphate + 3 NADPH + 3 H(+)</text>
        <dbReference type="Rhea" id="RHEA:26229"/>
        <dbReference type="ChEBI" id="CHEBI:15378"/>
        <dbReference type="ChEBI" id="CHEBI:57533"/>
        <dbReference type="ChEBI" id="CHEBI:57783"/>
        <dbReference type="ChEBI" id="CHEBI:58349"/>
        <dbReference type="ChEBI" id="CHEBI:75434"/>
        <dbReference type="EC" id="1.3.1.83"/>
    </reaction>
</comment>
<dbReference type="Proteomes" id="UP000439113">
    <property type="component" value="Unassembled WGS sequence"/>
</dbReference>
<sequence>MSAQDRYDVVVVGGGPAGATAAQDLAKAGRKVALLDKAGRIKPCGGAIPPRAIRDFDIPQHLLKCRVNMATMISPTNKRVDMPIDGGYVGMVDRLEFDEFLRVRAAESGATRVTGTFSRITRENGDTLVHYCPKDSVAEETLRTKLVIGADGALSKVGRQEIPGAEKVPMVFAYHEIVETPAENQNRCEIYYRGTLSPDFYAWVFPHGPTMSVGVGSAHKGFSLRGAVADLRAETDLGPLKTIRGEGAPIPLKPLKRWDNGRDVVLAGDAAGTVAPASGEGIYYALLGGRLAAEACEEVLKTGDVKALGLARKRFMKDHGRVFWVLGLLQRFFYSSDRARESFVKICLDPDVQRLTWESYMNKEYPKRNFVAQMRIFFKDVAHLLRLA</sequence>
<evidence type="ECO:0000256" key="9">
    <source>
        <dbReference type="ARBA" id="ARBA00047837"/>
    </source>
</evidence>
<dbReference type="GO" id="GO:0015979">
    <property type="term" value="P:photosynthesis"/>
    <property type="evidence" value="ECO:0007669"/>
    <property type="project" value="UniProtKB-KW"/>
</dbReference>
<evidence type="ECO:0000256" key="3">
    <source>
        <dbReference type="ARBA" id="ARBA00022531"/>
    </source>
</evidence>
<keyword evidence="4" id="KW-0521">NADP</keyword>
<dbReference type="PANTHER" id="PTHR42685:SF4">
    <property type="entry name" value="GERANYLGERANYL DIPHOSPHATE REDUCTASE, CHLOROPLASTIC"/>
    <property type="match status" value="1"/>
</dbReference>
<dbReference type="InterPro" id="IPR050407">
    <property type="entry name" value="Geranylgeranyl_reductase"/>
</dbReference>
<evidence type="ECO:0000256" key="10">
    <source>
        <dbReference type="ARBA" id="ARBA00067637"/>
    </source>
</evidence>
<comment type="pathway">
    <text evidence="7">Porphyrin-containing compound metabolism.</text>
</comment>
<dbReference type="GO" id="GO:0045550">
    <property type="term" value="F:geranylgeranyl reductase activity"/>
    <property type="evidence" value="ECO:0007669"/>
    <property type="project" value="InterPro"/>
</dbReference>
<evidence type="ECO:0000256" key="5">
    <source>
        <dbReference type="ARBA" id="ARBA00023002"/>
    </source>
</evidence>
<reference evidence="12 13" key="1">
    <citation type="submission" date="2019-11" db="EMBL/GenBank/DDBJ databases">
        <title>Whole-genome sequence of a Rhodoblastus acidophilus DSM 142.</title>
        <authorList>
            <person name="Kyndt J.A."/>
            <person name="Meyer T.E."/>
        </authorList>
    </citation>
    <scope>NUCLEOTIDE SEQUENCE [LARGE SCALE GENOMIC DNA]</scope>
    <source>
        <strain evidence="12 13">DSM 142</strain>
    </source>
</reference>
<proteinExistence type="inferred from homology"/>
<dbReference type="FunFam" id="3.50.50.60:FF:000083">
    <property type="entry name" value="Geranylgeranyl diphosphate reductase"/>
    <property type="match status" value="1"/>
</dbReference>
<evidence type="ECO:0000256" key="6">
    <source>
        <dbReference type="ARBA" id="ARBA00023171"/>
    </source>
</evidence>
<dbReference type="AlphaFoldDB" id="A0A6N8DKA9"/>
<keyword evidence="5" id="KW-0560">Oxidoreductase</keyword>
<dbReference type="NCBIfam" id="TIGR02023">
    <property type="entry name" value="BchP-ChlP"/>
    <property type="match status" value="1"/>
</dbReference>
<evidence type="ECO:0000256" key="8">
    <source>
        <dbReference type="ARBA" id="ARBA00033069"/>
    </source>
</evidence>
<evidence type="ECO:0000313" key="12">
    <source>
        <dbReference type="EMBL" id="MTV29955.1"/>
    </source>
</evidence>
<dbReference type="OrthoDB" id="417034at2"/>
<evidence type="ECO:0000313" key="13">
    <source>
        <dbReference type="Proteomes" id="UP000439113"/>
    </source>
</evidence>
<dbReference type="Gene3D" id="3.50.50.60">
    <property type="entry name" value="FAD/NAD(P)-binding domain"/>
    <property type="match status" value="1"/>
</dbReference>
<evidence type="ECO:0000256" key="2">
    <source>
        <dbReference type="ARBA" id="ARBA00012380"/>
    </source>
</evidence>
<keyword evidence="3" id="KW-0602">Photosynthesis</keyword>
<evidence type="ECO:0000256" key="7">
    <source>
        <dbReference type="ARBA" id="ARBA00023444"/>
    </source>
</evidence>